<feature type="domain" description="X8" evidence="2">
    <location>
        <begin position="6"/>
        <end position="89"/>
    </location>
</feature>
<dbReference type="InterPro" id="IPR012946">
    <property type="entry name" value="X8"/>
</dbReference>
<name>A0A2I0VK12_9ASPA</name>
<keyword evidence="4" id="KW-1185">Reference proteome</keyword>
<evidence type="ECO:0000256" key="1">
    <source>
        <dbReference type="ARBA" id="ARBA00022729"/>
    </source>
</evidence>
<keyword evidence="1" id="KW-0732">Signal</keyword>
<evidence type="ECO:0000259" key="2">
    <source>
        <dbReference type="SMART" id="SM00768"/>
    </source>
</evidence>
<accession>A0A2I0VK12</accession>
<dbReference type="PANTHER" id="PTHR31044">
    <property type="entry name" value="BETA-1,3 GLUCANASE"/>
    <property type="match status" value="1"/>
</dbReference>
<reference evidence="3 4" key="2">
    <citation type="journal article" date="2017" name="Nature">
        <title>The Apostasia genome and the evolution of orchids.</title>
        <authorList>
            <person name="Zhang G.Q."/>
            <person name="Liu K.W."/>
            <person name="Li Z."/>
            <person name="Lohaus R."/>
            <person name="Hsiao Y.Y."/>
            <person name="Niu S.C."/>
            <person name="Wang J.Y."/>
            <person name="Lin Y.C."/>
            <person name="Xu Q."/>
            <person name="Chen L.J."/>
            <person name="Yoshida K."/>
            <person name="Fujiwara S."/>
            <person name="Wang Z.W."/>
            <person name="Zhang Y.Q."/>
            <person name="Mitsuda N."/>
            <person name="Wang M."/>
            <person name="Liu G.H."/>
            <person name="Pecoraro L."/>
            <person name="Huang H.X."/>
            <person name="Xiao X.J."/>
            <person name="Lin M."/>
            <person name="Wu X.Y."/>
            <person name="Wu W.L."/>
            <person name="Chen Y.Y."/>
            <person name="Chang S.B."/>
            <person name="Sakamoto S."/>
            <person name="Ohme-Takagi M."/>
            <person name="Yagi M."/>
            <person name="Zeng S.J."/>
            <person name="Shen C.Y."/>
            <person name="Yeh C.M."/>
            <person name="Luo Y.B."/>
            <person name="Tsai W.C."/>
            <person name="Van de Peer Y."/>
            <person name="Liu Z.J."/>
        </authorList>
    </citation>
    <scope>NUCLEOTIDE SEQUENCE [LARGE SCALE GENOMIC DNA]</scope>
    <source>
        <tissue evidence="3">The whole plant</tissue>
    </source>
</reference>
<reference evidence="3 4" key="1">
    <citation type="journal article" date="2016" name="Sci. Rep.">
        <title>The Dendrobium catenatum Lindl. genome sequence provides insights into polysaccharide synthase, floral development and adaptive evolution.</title>
        <authorList>
            <person name="Zhang G.Q."/>
            <person name="Xu Q."/>
            <person name="Bian C."/>
            <person name="Tsai W.C."/>
            <person name="Yeh C.M."/>
            <person name="Liu K.W."/>
            <person name="Yoshida K."/>
            <person name="Zhang L.S."/>
            <person name="Chang S.B."/>
            <person name="Chen F."/>
            <person name="Shi Y."/>
            <person name="Su Y.Y."/>
            <person name="Zhang Y.Q."/>
            <person name="Chen L.J."/>
            <person name="Yin Y."/>
            <person name="Lin M."/>
            <person name="Huang H."/>
            <person name="Deng H."/>
            <person name="Wang Z.W."/>
            <person name="Zhu S.L."/>
            <person name="Zhao X."/>
            <person name="Deng C."/>
            <person name="Niu S.C."/>
            <person name="Huang J."/>
            <person name="Wang M."/>
            <person name="Liu G.H."/>
            <person name="Yang H.J."/>
            <person name="Xiao X.J."/>
            <person name="Hsiao Y.Y."/>
            <person name="Wu W.L."/>
            <person name="Chen Y.Y."/>
            <person name="Mitsuda N."/>
            <person name="Ohme-Takagi M."/>
            <person name="Luo Y.B."/>
            <person name="Van de Peer Y."/>
            <person name="Liu Z.J."/>
        </authorList>
    </citation>
    <scope>NUCLEOTIDE SEQUENCE [LARGE SCALE GENOMIC DNA]</scope>
    <source>
        <tissue evidence="3">The whole plant</tissue>
    </source>
</reference>
<protein>
    <submittedName>
        <fullName evidence="3">Glucan endo-1,3-beta-glucosidase</fullName>
    </submittedName>
</protein>
<dbReference type="Gene3D" id="1.20.58.1040">
    <property type="match status" value="1"/>
</dbReference>
<evidence type="ECO:0000313" key="4">
    <source>
        <dbReference type="Proteomes" id="UP000233837"/>
    </source>
</evidence>
<dbReference type="PANTHER" id="PTHR31044:SF52">
    <property type="entry name" value="OS01G0631500 PROTEIN"/>
    <property type="match status" value="1"/>
</dbReference>
<dbReference type="InterPro" id="IPR044788">
    <property type="entry name" value="X8_dom_prot"/>
</dbReference>
<gene>
    <name evidence="3" type="primary">GLC1</name>
    <name evidence="3" type="ORF">MA16_Dca014273</name>
</gene>
<dbReference type="Pfam" id="PF07983">
    <property type="entry name" value="X8"/>
    <property type="match status" value="1"/>
</dbReference>
<dbReference type="AlphaFoldDB" id="A0A2I0VK12"/>
<organism evidence="3 4">
    <name type="scientific">Dendrobium catenatum</name>
    <dbReference type="NCBI Taxonomy" id="906689"/>
    <lineage>
        <taxon>Eukaryota</taxon>
        <taxon>Viridiplantae</taxon>
        <taxon>Streptophyta</taxon>
        <taxon>Embryophyta</taxon>
        <taxon>Tracheophyta</taxon>
        <taxon>Spermatophyta</taxon>
        <taxon>Magnoliopsida</taxon>
        <taxon>Liliopsida</taxon>
        <taxon>Asparagales</taxon>
        <taxon>Orchidaceae</taxon>
        <taxon>Epidendroideae</taxon>
        <taxon>Malaxideae</taxon>
        <taxon>Dendrobiinae</taxon>
        <taxon>Dendrobium</taxon>
    </lineage>
</organism>
<dbReference type="EMBL" id="KZ503465">
    <property type="protein sequence ID" value="PKU63713.1"/>
    <property type="molecule type" value="Genomic_DNA"/>
</dbReference>
<dbReference type="Proteomes" id="UP000233837">
    <property type="component" value="Unassembled WGS sequence"/>
</dbReference>
<sequence length="131" mass="14033">MLQAKRWCIAYPGANLTHLQIDMGYICATIDCSSIRPGGSCYEPNDIVSHASVVFNLYYKAHSSQPNACYFGGDAMLFLSDPLGSSAKATITTSQPTIPKTGFTEGFGSSPIITSLTAKEDTQIMTLNIPS</sequence>
<dbReference type="SMART" id="SM00768">
    <property type="entry name" value="X8"/>
    <property type="match status" value="1"/>
</dbReference>
<proteinExistence type="predicted"/>
<dbReference type="GO" id="GO:0009506">
    <property type="term" value="C:plasmodesma"/>
    <property type="evidence" value="ECO:0007669"/>
    <property type="project" value="UniProtKB-ARBA"/>
</dbReference>
<evidence type="ECO:0000313" key="3">
    <source>
        <dbReference type="EMBL" id="PKU63713.1"/>
    </source>
</evidence>